<dbReference type="HAMAP" id="MF_00584">
    <property type="entry name" value="HTH_type_cro_C1"/>
    <property type="match status" value="1"/>
</dbReference>
<accession>A1RV25</accession>
<dbReference type="AlphaFoldDB" id="A1RV25"/>
<sequence>MNKLVEATLNIVRNMGESLFVDLSKPYAYTLVAKFGNQKFLMRIASDAENISTSAVRDLKILSAYTDAISICIVSSVRGQILQRGTVYLRDNVKFISLSTFADALRGKGPVFKFNRGMFTAVIDGENLRRKREERGMSLGVLADRLGVTRETVYRYERGEIETPLRVAQKLIEMFGEDVVRKFDINEKPAINQDEIRNREIVRNTYRLLESHPDAIRASDRTLLVSRNKDRREYEKTVELANALNVEVENL</sequence>
<dbReference type="HOGENOM" id="CLU_1113915_0_0_2"/>
<evidence type="ECO:0000256" key="2">
    <source>
        <dbReference type="ARBA" id="ARBA00023125"/>
    </source>
</evidence>
<evidence type="ECO:0000313" key="6">
    <source>
        <dbReference type="EMBL" id="ABL88807.1"/>
    </source>
</evidence>
<evidence type="ECO:0000313" key="7">
    <source>
        <dbReference type="Proteomes" id="UP000002595"/>
    </source>
</evidence>
<feature type="domain" description="HTH cro/C1-type" evidence="5">
    <location>
        <begin position="128"/>
        <end position="182"/>
    </location>
</feature>
<dbReference type="Proteomes" id="UP000002595">
    <property type="component" value="Chromosome"/>
</dbReference>
<dbReference type="eggNOG" id="arCOG04152">
    <property type="taxonomic scope" value="Archaea"/>
</dbReference>
<dbReference type="CDD" id="cd00093">
    <property type="entry name" value="HTH_XRE"/>
    <property type="match status" value="1"/>
</dbReference>
<dbReference type="GeneID" id="4618129"/>
<protein>
    <recommendedName>
        <fullName evidence="4">Putative HTH-type transcriptional regulatory protein Pisl_1655</fullName>
    </recommendedName>
</protein>
<proteinExistence type="inferred from homology"/>
<dbReference type="GO" id="GO:0003677">
    <property type="term" value="F:DNA binding"/>
    <property type="evidence" value="ECO:0007669"/>
    <property type="project" value="UniProtKB-KW"/>
</dbReference>
<dbReference type="Pfam" id="PF26553">
    <property type="entry name" value="PDDEXK_19"/>
    <property type="match status" value="1"/>
</dbReference>
<keyword evidence="3 4" id="KW-0804">Transcription</keyword>
<keyword evidence="1 4" id="KW-0805">Transcription regulation</keyword>
<evidence type="ECO:0000256" key="3">
    <source>
        <dbReference type="ARBA" id="ARBA00023163"/>
    </source>
</evidence>
<reference evidence="6" key="1">
    <citation type="submission" date="2006-12" db="EMBL/GenBank/DDBJ databases">
        <title>Complete sequence of Pyrobaculum islandicum DSM 4184.</title>
        <authorList>
            <person name="Copeland A."/>
            <person name="Lucas S."/>
            <person name="Lapidus A."/>
            <person name="Barry K."/>
            <person name="Detter J.C."/>
            <person name="Glavina del Rio T."/>
            <person name="Dalin E."/>
            <person name="Tice H."/>
            <person name="Pitluck S."/>
            <person name="Meincke L."/>
            <person name="Brettin T."/>
            <person name="Bruce D."/>
            <person name="Han C."/>
            <person name="Tapia R."/>
            <person name="Gilna P."/>
            <person name="Schmutz J."/>
            <person name="Larimer F."/>
            <person name="Land M."/>
            <person name="Hauser L."/>
            <person name="Kyrpides N."/>
            <person name="Mikhailova N."/>
            <person name="Cozen A.E."/>
            <person name="Fitz-Gibbon S.T."/>
            <person name="House C.H."/>
            <person name="Saltikov C."/>
            <person name="Lowe T."/>
            <person name="Richardson P."/>
        </authorList>
    </citation>
    <scope>NUCLEOTIDE SEQUENCE [LARGE SCALE GENOMIC DNA]</scope>
    <source>
        <strain evidence="6">DSM 4184</strain>
    </source>
</reference>
<evidence type="ECO:0000256" key="4">
    <source>
        <dbReference type="HAMAP-Rule" id="MF_00584"/>
    </source>
</evidence>
<dbReference type="InterPro" id="IPR001387">
    <property type="entry name" value="Cro/C1-type_HTH"/>
</dbReference>
<dbReference type="GO" id="GO:0003700">
    <property type="term" value="F:DNA-binding transcription factor activity"/>
    <property type="evidence" value="ECO:0007669"/>
    <property type="project" value="UniProtKB-UniRule"/>
</dbReference>
<keyword evidence="2 4" id="KW-0238">DNA-binding</keyword>
<dbReference type="Gene3D" id="1.10.260.40">
    <property type="entry name" value="lambda repressor-like DNA-binding domains"/>
    <property type="match status" value="1"/>
</dbReference>
<gene>
    <name evidence="6" type="ordered locus">Pisl_1655</name>
</gene>
<evidence type="ECO:0000259" key="5">
    <source>
        <dbReference type="PROSITE" id="PS50943"/>
    </source>
</evidence>
<dbReference type="Pfam" id="PF01381">
    <property type="entry name" value="HTH_3"/>
    <property type="match status" value="1"/>
</dbReference>
<dbReference type="SUPFAM" id="SSF47413">
    <property type="entry name" value="lambda repressor-like DNA-binding domains"/>
    <property type="match status" value="1"/>
</dbReference>
<evidence type="ECO:0000256" key="1">
    <source>
        <dbReference type="ARBA" id="ARBA00023015"/>
    </source>
</evidence>
<dbReference type="KEGG" id="pis:Pisl_1655"/>
<dbReference type="InterPro" id="IPR020886">
    <property type="entry name" value="MTH_967-like"/>
</dbReference>
<dbReference type="InterPro" id="IPR010982">
    <property type="entry name" value="Lambda_DNA-bd_dom_sf"/>
</dbReference>
<dbReference type="RefSeq" id="WP_011763382.1">
    <property type="nucleotide sequence ID" value="NC_008701.1"/>
</dbReference>
<dbReference type="STRING" id="384616.Pisl_1655"/>
<dbReference type="OrthoDB" id="31424at2157"/>
<organism evidence="6 7">
    <name type="scientific">Pyrobaculum islandicum (strain DSM 4184 / JCM 9189 / GEO3)</name>
    <dbReference type="NCBI Taxonomy" id="384616"/>
    <lineage>
        <taxon>Archaea</taxon>
        <taxon>Thermoproteota</taxon>
        <taxon>Thermoprotei</taxon>
        <taxon>Thermoproteales</taxon>
        <taxon>Thermoproteaceae</taxon>
        <taxon>Pyrobaculum</taxon>
    </lineage>
</organism>
<name>A1RV25_PYRIL</name>
<keyword evidence="7" id="KW-1185">Reference proteome</keyword>
<dbReference type="EMBL" id="CP000504">
    <property type="protein sequence ID" value="ABL88807.1"/>
    <property type="molecule type" value="Genomic_DNA"/>
</dbReference>
<dbReference type="InterPro" id="IPR059051">
    <property type="entry name" value="MTH_967_PDDEXK"/>
</dbReference>
<dbReference type="PROSITE" id="PS50943">
    <property type="entry name" value="HTH_CROC1"/>
    <property type="match status" value="1"/>
</dbReference>
<dbReference type="SMART" id="SM00530">
    <property type="entry name" value="HTH_XRE"/>
    <property type="match status" value="1"/>
</dbReference>